<evidence type="ECO:0000256" key="7">
    <source>
        <dbReference type="ARBA" id="ARBA00043987"/>
    </source>
</evidence>
<keyword evidence="11" id="KW-1185">Reference proteome</keyword>
<dbReference type="GO" id="GO:0016020">
    <property type="term" value="C:membrane"/>
    <property type="evidence" value="ECO:0007669"/>
    <property type="project" value="UniProtKB-SubCell"/>
</dbReference>
<evidence type="ECO:0000256" key="6">
    <source>
        <dbReference type="ARBA" id="ARBA00023136"/>
    </source>
</evidence>
<accession>A0A2A9CRH1</accession>
<keyword evidence="6 9" id="KW-0472">Membrane</keyword>
<feature type="transmembrane region" description="Helical" evidence="9">
    <location>
        <begin position="498"/>
        <end position="516"/>
    </location>
</feature>
<evidence type="ECO:0000256" key="5">
    <source>
        <dbReference type="ARBA" id="ARBA00022989"/>
    </source>
</evidence>
<reference evidence="10 11" key="1">
    <citation type="submission" date="2017-10" db="EMBL/GenBank/DDBJ databases">
        <title>Sequencing the genomes of 1000 actinobacteria strains.</title>
        <authorList>
            <person name="Klenk H.-P."/>
        </authorList>
    </citation>
    <scope>NUCLEOTIDE SEQUENCE [LARGE SCALE GENOMIC DNA]</scope>
    <source>
        <strain evidence="10 11">DSM 15597</strain>
    </source>
</reference>
<evidence type="ECO:0000313" key="11">
    <source>
        <dbReference type="Proteomes" id="UP000226079"/>
    </source>
</evidence>
<dbReference type="InterPro" id="IPR049829">
    <property type="entry name" value="MptA/B-like"/>
</dbReference>
<feature type="transmembrane region" description="Helical" evidence="9">
    <location>
        <begin position="45"/>
        <end position="62"/>
    </location>
</feature>
<dbReference type="EMBL" id="PDJC01000001">
    <property type="protein sequence ID" value="PFG17047.1"/>
    <property type="molecule type" value="Genomic_DNA"/>
</dbReference>
<keyword evidence="3 10" id="KW-0808">Transferase</keyword>
<evidence type="ECO:0000256" key="3">
    <source>
        <dbReference type="ARBA" id="ARBA00022679"/>
    </source>
</evidence>
<dbReference type="AlphaFoldDB" id="A0A2A9CRH1"/>
<keyword evidence="2 10" id="KW-0328">Glycosyltransferase</keyword>
<feature type="transmembrane region" description="Helical" evidence="9">
    <location>
        <begin position="203"/>
        <end position="221"/>
    </location>
</feature>
<feature type="transmembrane region" description="Helical" evidence="9">
    <location>
        <begin position="376"/>
        <end position="396"/>
    </location>
</feature>
<sequence>MSSAPLGSAREVSTTPQPAAEPDRRLAAMRRELARAWRHRPVRRGLLGSACIVLGSLTPAYLPQNSPWWDLVRWIGLDNWVGRALGTALVGLGVALLIEAWFRLRPSLYHEVKHWPVTLLWSLPMLFAPPIFSHDAYAYAAEGWLLQNGLNPYLNPISVLPGAFADQTVWLWRYTTAMYPPLSLEMFHGLVALAGNDPYFSTLAMRLPALVGVGLITVYLPRIAHRMGADPAMTAWFSAINPVLIIDLVGGAHNDGLMMGLVVLALWLVVGRPGVSAAEPELRSDLHDRPGYDWRFWVAAVLVGVAACIKQPAILAFYPVALVGHPWTRLRWADSWRALRRLTLSLATAVGTFVAITAATGLGYGWVQAADVPGKVLTLAPFSLVGAGLRFLLESLGRPATGQLAMDALRYVGLGVTVVAIGWLAITTGRRRPITFLSWSYLIFAFGGIALNSWYLTWGGLLLPLAKPGKRIIGTAVTITTILLAYGAGSLAWRNDMVAIGCAALAALGILLYRHIQEHNRIDLPQPEDG</sequence>
<dbReference type="GO" id="GO:0016757">
    <property type="term" value="F:glycosyltransferase activity"/>
    <property type="evidence" value="ECO:0007669"/>
    <property type="project" value="UniProtKB-KW"/>
</dbReference>
<gene>
    <name evidence="10" type="ORF">ATK74_1607</name>
</gene>
<feature type="transmembrane region" description="Helical" evidence="9">
    <location>
        <begin position="82"/>
        <end position="102"/>
    </location>
</feature>
<dbReference type="NCBIfam" id="NF038066">
    <property type="entry name" value="MptB"/>
    <property type="match status" value="1"/>
</dbReference>
<keyword evidence="5 9" id="KW-1133">Transmembrane helix</keyword>
<comment type="caution">
    <text evidence="10">The sequence shown here is derived from an EMBL/GenBank/DDBJ whole genome shotgun (WGS) entry which is preliminary data.</text>
</comment>
<feature type="transmembrane region" description="Helical" evidence="9">
    <location>
        <begin position="472"/>
        <end position="492"/>
    </location>
</feature>
<feature type="transmembrane region" description="Helical" evidence="9">
    <location>
        <begin position="342"/>
        <end position="364"/>
    </location>
</feature>
<comment type="similarity">
    <text evidence="7">Belongs to the MptA/B family.</text>
</comment>
<feature type="compositionally biased region" description="Polar residues" evidence="8">
    <location>
        <begin position="1"/>
        <end position="17"/>
    </location>
</feature>
<evidence type="ECO:0000256" key="2">
    <source>
        <dbReference type="ARBA" id="ARBA00022676"/>
    </source>
</evidence>
<feature type="transmembrane region" description="Helical" evidence="9">
    <location>
        <begin position="257"/>
        <end position="275"/>
    </location>
</feature>
<name>A0A2A9CRH1_9ACTN</name>
<protein>
    <submittedName>
        <fullName evidence="10">Alpha-1,6-mannosyltransferase/alpha-1, 6-mannosyltransferase</fullName>
    </submittedName>
</protein>
<feature type="transmembrane region" description="Helical" evidence="9">
    <location>
        <begin position="438"/>
        <end position="465"/>
    </location>
</feature>
<evidence type="ECO:0000256" key="9">
    <source>
        <dbReference type="SAM" id="Phobius"/>
    </source>
</evidence>
<feature type="region of interest" description="Disordered" evidence="8">
    <location>
        <begin position="1"/>
        <end position="21"/>
    </location>
</feature>
<feature type="transmembrane region" description="Helical" evidence="9">
    <location>
        <begin position="295"/>
        <end position="321"/>
    </location>
</feature>
<comment type="subcellular location">
    <subcellularLocation>
        <location evidence="1">Membrane</location>
        <topology evidence="1">Multi-pass membrane protein</topology>
    </subcellularLocation>
</comment>
<keyword evidence="4 9" id="KW-0812">Transmembrane</keyword>
<evidence type="ECO:0000256" key="8">
    <source>
        <dbReference type="SAM" id="MobiDB-lite"/>
    </source>
</evidence>
<proteinExistence type="inferred from homology"/>
<feature type="transmembrane region" description="Helical" evidence="9">
    <location>
        <begin position="408"/>
        <end position="426"/>
    </location>
</feature>
<evidence type="ECO:0000256" key="4">
    <source>
        <dbReference type="ARBA" id="ARBA00022692"/>
    </source>
</evidence>
<dbReference type="OrthoDB" id="5242303at2"/>
<dbReference type="Proteomes" id="UP000226079">
    <property type="component" value="Unassembled WGS sequence"/>
</dbReference>
<feature type="transmembrane region" description="Helical" evidence="9">
    <location>
        <begin position="233"/>
        <end position="250"/>
    </location>
</feature>
<dbReference type="RefSeq" id="WP_098460515.1">
    <property type="nucleotide sequence ID" value="NZ_PDJC01000001.1"/>
</dbReference>
<dbReference type="Pfam" id="PF26314">
    <property type="entry name" value="MptA_B_family"/>
    <property type="match status" value="1"/>
</dbReference>
<organism evidence="10 11">
    <name type="scientific">Propionicimonas paludicola</name>
    <dbReference type="NCBI Taxonomy" id="185243"/>
    <lineage>
        <taxon>Bacteria</taxon>
        <taxon>Bacillati</taxon>
        <taxon>Actinomycetota</taxon>
        <taxon>Actinomycetes</taxon>
        <taxon>Propionibacteriales</taxon>
        <taxon>Nocardioidaceae</taxon>
        <taxon>Propionicimonas</taxon>
    </lineage>
</organism>
<feature type="transmembrane region" description="Helical" evidence="9">
    <location>
        <begin position="114"/>
        <end position="132"/>
    </location>
</feature>
<evidence type="ECO:0000256" key="1">
    <source>
        <dbReference type="ARBA" id="ARBA00004141"/>
    </source>
</evidence>
<evidence type="ECO:0000313" key="10">
    <source>
        <dbReference type="EMBL" id="PFG17047.1"/>
    </source>
</evidence>